<evidence type="ECO:0000256" key="1">
    <source>
        <dbReference type="SAM" id="MobiDB-lite"/>
    </source>
</evidence>
<feature type="compositionally biased region" description="Polar residues" evidence="1">
    <location>
        <begin position="225"/>
        <end position="245"/>
    </location>
</feature>
<evidence type="ECO:0000313" key="3">
    <source>
        <dbReference type="Proteomes" id="UP000297229"/>
    </source>
</evidence>
<feature type="compositionally biased region" description="Basic residues" evidence="1">
    <location>
        <begin position="198"/>
        <end position="208"/>
    </location>
</feature>
<feature type="compositionally biased region" description="Low complexity" evidence="1">
    <location>
        <begin position="1"/>
        <end position="17"/>
    </location>
</feature>
<reference evidence="2 3" key="1">
    <citation type="submission" date="2017-12" db="EMBL/GenBank/DDBJ databases">
        <title>Comparative genomics of Botrytis spp.</title>
        <authorList>
            <person name="Valero-Jimenez C.A."/>
            <person name="Tapia P."/>
            <person name="Veloso J."/>
            <person name="Silva-Moreno E."/>
            <person name="Staats M."/>
            <person name="Valdes J.H."/>
            <person name="Van Kan J.A.L."/>
        </authorList>
    </citation>
    <scope>NUCLEOTIDE SEQUENCE [LARGE SCALE GENOMIC DNA]</scope>
    <source>
        <strain evidence="2 3">Be9601</strain>
    </source>
</reference>
<gene>
    <name evidence="2" type="ORF">BELL_0003g00070</name>
</gene>
<feature type="compositionally biased region" description="Polar residues" evidence="1">
    <location>
        <begin position="45"/>
        <end position="108"/>
    </location>
</feature>
<feature type="region of interest" description="Disordered" evidence="1">
    <location>
        <begin position="326"/>
        <end position="349"/>
    </location>
</feature>
<dbReference type="PRINTS" id="PR01217">
    <property type="entry name" value="PRICHEXTENSN"/>
</dbReference>
<evidence type="ECO:0000313" key="2">
    <source>
        <dbReference type="EMBL" id="TGO80640.1"/>
    </source>
</evidence>
<dbReference type="STRING" id="278938.A0A4Z1K971"/>
<feature type="compositionally biased region" description="Basic residues" evidence="1">
    <location>
        <begin position="124"/>
        <end position="137"/>
    </location>
</feature>
<feature type="region of interest" description="Disordered" evidence="1">
    <location>
        <begin position="1"/>
        <end position="264"/>
    </location>
</feature>
<dbReference type="OrthoDB" id="3563614at2759"/>
<feature type="compositionally biased region" description="Low complexity" evidence="1">
    <location>
        <begin position="209"/>
        <end position="224"/>
    </location>
</feature>
<dbReference type="EMBL" id="PQXM01000003">
    <property type="protein sequence ID" value="TGO80640.1"/>
    <property type="molecule type" value="Genomic_DNA"/>
</dbReference>
<proteinExistence type="predicted"/>
<accession>A0A4Z1K971</accession>
<name>A0A4Z1K971_9HELO</name>
<organism evidence="2 3">
    <name type="scientific">Botrytis elliptica</name>
    <dbReference type="NCBI Taxonomy" id="278938"/>
    <lineage>
        <taxon>Eukaryota</taxon>
        <taxon>Fungi</taxon>
        <taxon>Dikarya</taxon>
        <taxon>Ascomycota</taxon>
        <taxon>Pezizomycotina</taxon>
        <taxon>Leotiomycetes</taxon>
        <taxon>Helotiales</taxon>
        <taxon>Sclerotiniaceae</taxon>
        <taxon>Botrytis</taxon>
    </lineage>
</organism>
<dbReference type="Proteomes" id="UP000297229">
    <property type="component" value="Unassembled WGS sequence"/>
</dbReference>
<keyword evidence="3" id="KW-1185">Reference proteome</keyword>
<feature type="compositionally biased region" description="Acidic residues" evidence="1">
    <location>
        <begin position="294"/>
        <end position="312"/>
    </location>
</feature>
<feature type="region of interest" description="Disordered" evidence="1">
    <location>
        <begin position="293"/>
        <end position="312"/>
    </location>
</feature>
<dbReference type="AlphaFoldDB" id="A0A4Z1K971"/>
<protein>
    <submittedName>
        <fullName evidence="2">Uncharacterized protein</fullName>
    </submittedName>
</protein>
<comment type="caution">
    <text evidence="2">The sequence shown here is derived from an EMBL/GenBank/DDBJ whole genome shotgun (WGS) entry which is preliminary data.</text>
</comment>
<sequence>MPKTKAAAKSAQNVQQKQKQKLKTEQKSKMTTTPVGRTAKPTPSLDITRSNSNSNAKTTRNSKSNAFTNSAIRASRNNAESMSNSTPTPEPKTNVSLVTKSTPETQKPMTKPTYPKPLVIWHVKPSKKIWLSKRNRKRNSETTSLKNKAESTTHPIPTPTPKTKTESTPVGGNVKSNPSPETQEPIPKPTYPKPLVIWHKKPNQKRSSKPTNSKKNTESTTNPTQILKQKANTSSAGRNAQPKSSPENRKSIPKAKLTRNSGLNGVRSSEIATAKKDAETLAPVIAGRMIIEISDSDDDDTDGDGDLYVDDDIDADEVGDVDVDEDVNLDEDNDANTTPQSIPMHSPTLDETPDMVLIPNINAAPASPHLGDLDPMPWMPEVEAGPALALDAGLENSTLDATSNIMGLIPNANATPASLYRGDLMLSGSEVELELPSGLGNQVAGDKILVSDDMDMDMDSHLDSHMDMDINMNADTEINTSPFQTSWEGMYMDPPLTAEEKGWDFSSVGIEEIDGLFEEMEKEMSGDMDVEMEMGE</sequence>